<evidence type="ECO:0000256" key="2">
    <source>
        <dbReference type="SAM" id="Phobius"/>
    </source>
</evidence>
<reference evidence="3" key="1">
    <citation type="journal article" date="2009" name="PLoS Genet.">
        <title>Sequencing, mapping, and analysis of 27,455 maize full-length cDNAs.</title>
        <authorList>
            <person name="Soderlund C."/>
            <person name="Descour A."/>
            <person name="Kudrna D."/>
            <person name="Bomhoff M."/>
            <person name="Boyd L."/>
            <person name="Currie J."/>
            <person name="Angelova A."/>
            <person name="Collura K."/>
            <person name="Wissotski M."/>
            <person name="Ashley E."/>
            <person name="Morrow D."/>
            <person name="Fernandes J."/>
            <person name="Walbot V."/>
            <person name="Yu Y."/>
        </authorList>
    </citation>
    <scope>NUCLEOTIDE SEQUENCE</scope>
    <source>
        <strain evidence="3">B73</strain>
    </source>
</reference>
<reference evidence="3" key="2">
    <citation type="submission" date="2012-06" db="EMBL/GenBank/DDBJ databases">
        <authorList>
            <person name="Yu Y."/>
            <person name="Currie J."/>
            <person name="Lomeli R."/>
            <person name="Angelova A."/>
            <person name="Collura K."/>
            <person name="Wissotski M."/>
            <person name="Campos D."/>
            <person name="Kudrna D."/>
            <person name="Golser W."/>
            <person name="Ashely E."/>
            <person name="Descour A."/>
            <person name="Fernandes J."/>
            <person name="Soderlund C."/>
            <person name="Walbot V."/>
        </authorList>
    </citation>
    <scope>NUCLEOTIDE SEQUENCE</scope>
    <source>
        <strain evidence="3">B73</strain>
    </source>
</reference>
<evidence type="ECO:0000256" key="1">
    <source>
        <dbReference type="SAM" id="MobiDB-lite"/>
    </source>
</evidence>
<feature type="region of interest" description="Disordered" evidence="1">
    <location>
        <begin position="1"/>
        <end position="34"/>
    </location>
</feature>
<feature type="compositionally biased region" description="Acidic residues" evidence="1">
    <location>
        <begin position="1"/>
        <end position="10"/>
    </location>
</feature>
<feature type="transmembrane region" description="Helical" evidence="2">
    <location>
        <begin position="116"/>
        <end position="135"/>
    </location>
</feature>
<protein>
    <submittedName>
        <fullName evidence="3">Uncharacterized protein</fullName>
    </submittedName>
</protein>
<sequence length="168" mass="18965">MLLTCTEDDDLRVAAERGDGGLDAGVEPERPDGDHDPVHLARAGLLVAPHLVAKPPEVALPGQQPGSRVAHRAAPERPRRRRLARALQHGAPLGLHPRVQRPHALRRQLRHRRRELAFSFFFFFFASSSAVVVVVPPHVAIHARRHITLLLFFLFLLLRVRRRRHGHS</sequence>
<feature type="transmembrane region" description="Helical" evidence="2">
    <location>
        <begin position="141"/>
        <end position="158"/>
    </location>
</feature>
<feature type="region of interest" description="Disordered" evidence="1">
    <location>
        <begin position="58"/>
        <end position="77"/>
    </location>
</feature>
<proteinExistence type="evidence at transcript level"/>
<dbReference type="EMBL" id="BT086533">
    <property type="protein sequence ID" value="ACR36886.1"/>
    <property type="molecule type" value="mRNA"/>
</dbReference>
<name>C4J6T6_MAIZE</name>
<accession>C4J6T6</accession>
<keyword evidence="2" id="KW-0812">Transmembrane</keyword>
<feature type="compositionally biased region" description="Basic and acidic residues" evidence="1">
    <location>
        <begin position="11"/>
        <end position="20"/>
    </location>
</feature>
<keyword evidence="2" id="KW-1133">Transmembrane helix</keyword>
<dbReference type="AlphaFoldDB" id="C4J6T6"/>
<organism evidence="3">
    <name type="scientific">Zea mays</name>
    <name type="common">Maize</name>
    <dbReference type="NCBI Taxonomy" id="4577"/>
    <lineage>
        <taxon>Eukaryota</taxon>
        <taxon>Viridiplantae</taxon>
        <taxon>Streptophyta</taxon>
        <taxon>Embryophyta</taxon>
        <taxon>Tracheophyta</taxon>
        <taxon>Spermatophyta</taxon>
        <taxon>Magnoliopsida</taxon>
        <taxon>Liliopsida</taxon>
        <taxon>Poales</taxon>
        <taxon>Poaceae</taxon>
        <taxon>PACMAD clade</taxon>
        <taxon>Panicoideae</taxon>
        <taxon>Andropogonodae</taxon>
        <taxon>Andropogoneae</taxon>
        <taxon>Tripsacinae</taxon>
        <taxon>Zea</taxon>
    </lineage>
</organism>
<keyword evidence="2" id="KW-0472">Membrane</keyword>
<evidence type="ECO:0000313" key="3">
    <source>
        <dbReference type="EMBL" id="ACR36886.1"/>
    </source>
</evidence>